<dbReference type="PRINTS" id="PR00344">
    <property type="entry name" value="BCTRLSENSOR"/>
</dbReference>
<evidence type="ECO:0000256" key="2">
    <source>
        <dbReference type="ARBA" id="ARBA00004141"/>
    </source>
</evidence>
<dbReference type="OrthoDB" id="9806130at2"/>
<dbReference type="Gene3D" id="3.30.565.10">
    <property type="entry name" value="Histidine kinase-like ATPase, C-terminal domain"/>
    <property type="match status" value="1"/>
</dbReference>
<dbReference type="PANTHER" id="PTHR45569:SF1">
    <property type="entry name" value="SENSOR PROTEIN KDPD"/>
    <property type="match status" value="1"/>
</dbReference>
<dbReference type="InterPro" id="IPR036097">
    <property type="entry name" value="HisK_dim/P_sf"/>
</dbReference>
<keyword evidence="13 14" id="KW-0472">Membrane</keyword>
<comment type="caution">
    <text evidence="16">The sequence shown here is derived from an EMBL/GenBank/DDBJ whole genome shotgun (WGS) entry which is preliminary data.</text>
</comment>
<dbReference type="RefSeq" id="WP_102239049.1">
    <property type="nucleotide sequence ID" value="NZ_PNHK01000003.1"/>
</dbReference>
<dbReference type="EMBL" id="PNHK01000003">
    <property type="protein sequence ID" value="PMD05108.1"/>
    <property type="molecule type" value="Genomic_DNA"/>
</dbReference>
<dbReference type="AlphaFoldDB" id="A0A2N6VM52"/>
<dbReference type="InterPro" id="IPR036890">
    <property type="entry name" value="HATPase_C_sf"/>
</dbReference>
<dbReference type="InterPro" id="IPR003594">
    <property type="entry name" value="HATPase_dom"/>
</dbReference>
<protein>
    <recommendedName>
        <fullName evidence="4">histidine kinase</fullName>
        <ecNumber evidence="4">2.7.13.3</ecNumber>
    </recommendedName>
</protein>
<dbReference type="InterPro" id="IPR052023">
    <property type="entry name" value="Histidine_kinase_KdpD"/>
</dbReference>
<dbReference type="PANTHER" id="PTHR45569">
    <property type="entry name" value="SENSOR PROTEIN KDPD"/>
    <property type="match status" value="1"/>
</dbReference>
<comment type="subcellular location">
    <subcellularLocation>
        <location evidence="3">Cell membrane</location>
    </subcellularLocation>
    <subcellularLocation>
        <location evidence="2">Membrane</location>
        <topology evidence="2">Multi-pass membrane protein</topology>
    </subcellularLocation>
</comment>
<evidence type="ECO:0000256" key="6">
    <source>
        <dbReference type="ARBA" id="ARBA00022679"/>
    </source>
</evidence>
<sequence length="851" mass="91817">MNGRRGSLKVFLGAAPGVGKTYAMLEEAHSLSKSGTDVVVGVVHTHGRAGTAAKVEGLELIPTKKVLYRGSEYDELDVDAILERRPEMVLVDELAHTIVGAESSRKRWQDVERILNAGIDVISTVNIQHVESLNDVVADITGHVQNETIPDAVLRDADDIELIDLSPDALRIRLRRGQIYKPAAADAALSRFFRKGNLTALRELALLWLADQVDEGLAKYRNEEGIHSTWPARERILVAVAGGPHVPTLIRRGMRIVGRMAGRELVVVHIVPTDGAPLMSDIDIQQARTLTESLGGTWHTLSGEDYAETLLEFANTINATQLVIGSSRTPWYKKLLSRPTSSRIIDGAGDIDVHIVTNHGAGEPQPPRRRPRRNLSVARTVSAWVLAGVCIAGITAMGISEAHEVVAFSTLSMAYVLVVVVVALVGGLWPALASAVVGTGLLNWFFTEPLHTMSIAEPENIFLLFVFIVVAALVARVVDGAARRTQEARTARANAQLMTELAGSVIREGVDIQAILDKISQAFGQDSVTLGYFDDNKSLVTEYRSGKELTSANEADETFTLDDHHVLLLAGRPLNASEQRVLDAYTGRLVGLMTQTQLTEARLQARQLEAANAIRTALLSAVSHDLRTPLATIKTSVSGLLLDDVDLPKDLQTELLRSIEASSDRLDRIVADLLDMSRVQTNTLSINESVIGPNELVARTVDHMDPTLKPEPLEIAVPHDLPLVKTDASLVERILENLLSNAAKHTGNGVKIDAAREGDRVAIRVIDFGPGLSDEAKQQLFTPFTRLGDTTNSRGLGLGAAVAKGLAEGIGGELVADDTPGGGLTMVLSLPIGKVTHAPFVSDHMTTRSTL</sequence>
<feature type="transmembrane region" description="Helical" evidence="14">
    <location>
        <begin position="461"/>
        <end position="482"/>
    </location>
</feature>
<dbReference type="SUPFAM" id="SSF52402">
    <property type="entry name" value="Adenine nucleotide alpha hydrolases-like"/>
    <property type="match status" value="1"/>
</dbReference>
<evidence type="ECO:0000256" key="10">
    <source>
        <dbReference type="ARBA" id="ARBA00022840"/>
    </source>
</evidence>
<dbReference type="InterPro" id="IPR025201">
    <property type="entry name" value="KdpD_TM"/>
</dbReference>
<evidence type="ECO:0000256" key="8">
    <source>
        <dbReference type="ARBA" id="ARBA00022741"/>
    </source>
</evidence>
<dbReference type="Pfam" id="PF13493">
    <property type="entry name" value="DUF4118"/>
    <property type="match status" value="1"/>
</dbReference>
<keyword evidence="10" id="KW-0067">ATP-binding</keyword>
<dbReference type="CDD" id="cd00075">
    <property type="entry name" value="HATPase"/>
    <property type="match status" value="1"/>
</dbReference>
<organism evidence="16 17">
    <name type="scientific">Brevibacterium paucivorans</name>
    <dbReference type="NCBI Taxonomy" id="170994"/>
    <lineage>
        <taxon>Bacteria</taxon>
        <taxon>Bacillati</taxon>
        <taxon>Actinomycetota</taxon>
        <taxon>Actinomycetes</taxon>
        <taxon>Micrococcales</taxon>
        <taxon>Brevibacteriaceae</taxon>
        <taxon>Brevibacterium</taxon>
    </lineage>
</organism>
<dbReference type="PROSITE" id="PS50109">
    <property type="entry name" value="HIS_KIN"/>
    <property type="match status" value="1"/>
</dbReference>
<dbReference type="FunFam" id="3.40.50.300:FF:000483">
    <property type="entry name" value="Sensor histidine kinase KdpD"/>
    <property type="match status" value="1"/>
</dbReference>
<dbReference type="Gene3D" id="1.20.120.620">
    <property type="entry name" value="Backbone structure of the membrane domain of e. Coli histidine kinase receptor kdpd"/>
    <property type="match status" value="1"/>
</dbReference>
<proteinExistence type="predicted"/>
<evidence type="ECO:0000256" key="9">
    <source>
        <dbReference type="ARBA" id="ARBA00022777"/>
    </source>
</evidence>
<keyword evidence="8" id="KW-0547">Nucleotide-binding</keyword>
<feature type="transmembrane region" description="Helical" evidence="14">
    <location>
        <begin position="429"/>
        <end position="446"/>
    </location>
</feature>
<evidence type="ECO:0000256" key="13">
    <source>
        <dbReference type="ARBA" id="ARBA00023136"/>
    </source>
</evidence>
<dbReference type="CDD" id="cd00082">
    <property type="entry name" value="HisKA"/>
    <property type="match status" value="1"/>
</dbReference>
<feature type="transmembrane region" description="Helical" evidence="14">
    <location>
        <begin position="377"/>
        <end position="399"/>
    </location>
</feature>
<reference evidence="16 17" key="1">
    <citation type="submission" date="2017-09" db="EMBL/GenBank/DDBJ databases">
        <title>Bacterial strain isolated from the female urinary microbiota.</title>
        <authorList>
            <person name="Thomas-White K."/>
            <person name="Kumar N."/>
            <person name="Forster S."/>
            <person name="Putonti C."/>
            <person name="Lawley T."/>
            <person name="Wolfe A.J."/>
        </authorList>
    </citation>
    <scope>NUCLEOTIDE SEQUENCE [LARGE SCALE GENOMIC DNA]</scope>
    <source>
        <strain evidence="16 17">UMB1301</strain>
    </source>
</reference>
<evidence type="ECO:0000256" key="5">
    <source>
        <dbReference type="ARBA" id="ARBA00022553"/>
    </source>
</evidence>
<feature type="domain" description="Histidine kinase" evidence="15">
    <location>
        <begin position="621"/>
        <end position="834"/>
    </location>
</feature>
<dbReference type="InterPro" id="IPR027417">
    <property type="entry name" value="P-loop_NTPase"/>
</dbReference>
<dbReference type="InterPro" id="IPR038318">
    <property type="entry name" value="KdpD_sf"/>
</dbReference>
<dbReference type="GO" id="GO:0005524">
    <property type="term" value="F:ATP binding"/>
    <property type="evidence" value="ECO:0007669"/>
    <property type="project" value="UniProtKB-KW"/>
</dbReference>
<evidence type="ECO:0000256" key="3">
    <source>
        <dbReference type="ARBA" id="ARBA00004236"/>
    </source>
</evidence>
<dbReference type="Pfam" id="PF00582">
    <property type="entry name" value="Usp"/>
    <property type="match status" value="1"/>
</dbReference>
<comment type="catalytic activity">
    <reaction evidence="1">
        <text>ATP + protein L-histidine = ADP + protein N-phospho-L-histidine.</text>
        <dbReference type="EC" id="2.7.13.3"/>
    </reaction>
</comment>
<dbReference type="InterPro" id="IPR004358">
    <property type="entry name" value="Sig_transdc_His_kin-like_C"/>
</dbReference>
<dbReference type="GO" id="GO:0005886">
    <property type="term" value="C:plasma membrane"/>
    <property type="evidence" value="ECO:0007669"/>
    <property type="project" value="UniProtKB-SubCell"/>
</dbReference>
<dbReference type="InterPro" id="IPR003661">
    <property type="entry name" value="HisK_dim/P_dom"/>
</dbReference>
<evidence type="ECO:0000256" key="4">
    <source>
        <dbReference type="ARBA" id="ARBA00012438"/>
    </source>
</evidence>
<dbReference type="InterPro" id="IPR003852">
    <property type="entry name" value="Sig_transdc_His_kinase_KdpD_N"/>
</dbReference>
<dbReference type="SMART" id="SM00388">
    <property type="entry name" value="HisKA"/>
    <property type="match status" value="1"/>
</dbReference>
<keyword evidence="12" id="KW-0902">Two-component regulatory system</keyword>
<dbReference type="Gene3D" id="3.40.50.300">
    <property type="entry name" value="P-loop containing nucleotide triphosphate hydrolases"/>
    <property type="match status" value="1"/>
</dbReference>
<dbReference type="InterPro" id="IPR014729">
    <property type="entry name" value="Rossmann-like_a/b/a_fold"/>
</dbReference>
<dbReference type="SMART" id="SM00387">
    <property type="entry name" value="HATPase_c"/>
    <property type="match status" value="1"/>
</dbReference>
<keyword evidence="6" id="KW-0808">Transferase</keyword>
<gene>
    <name evidence="16" type="ORF">CJ199_08435</name>
</gene>
<name>A0A2N6VM52_9MICO</name>
<accession>A0A2N6VM52</accession>
<keyword evidence="5" id="KW-0597">Phosphoprotein</keyword>
<dbReference type="Pfam" id="PF02518">
    <property type="entry name" value="HATPase_c"/>
    <property type="match status" value="1"/>
</dbReference>
<evidence type="ECO:0000256" key="11">
    <source>
        <dbReference type="ARBA" id="ARBA00022989"/>
    </source>
</evidence>
<keyword evidence="9 16" id="KW-0418">Kinase</keyword>
<dbReference type="GO" id="GO:0000155">
    <property type="term" value="F:phosphorelay sensor kinase activity"/>
    <property type="evidence" value="ECO:0007669"/>
    <property type="project" value="InterPro"/>
</dbReference>
<evidence type="ECO:0000256" key="14">
    <source>
        <dbReference type="SAM" id="Phobius"/>
    </source>
</evidence>
<evidence type="ECO:0000256" key="7">
    <source>
        <dbReference type="ARBA" id="ARBA00022692"/>
    </source>
</evidence>
<evidence type="ECO:0000256" key="1">
    <source>
        <dbReference type="ARBA" id="ARBA00000085"/>
    </source>
</evidence>
<dbReference type="Proteomes" id="UP000235598">
    <property type="component" value="Unassembled WGS sequence"/>
</dbReference>
<dbReference type="Pfam" id="PF02702">
    <property type="entry name" value="KdpD"/>
    <property type="match status" value="1"/>
</dbReference>
<dbReference type="SUPFAM" id="SSF55874">
    <property type="entry name" value="ATPase domain of HSP90 chaperone/DNA topoisomerase II/histidine kinase"/>
    <property type="match status" value="1"/>
</dbReference>
<evidence type="ECO:0000313" key="16">
    <source>
        <dbReference type="EMBL" id="PMD05108.1"/>
    </source>
</evidence>
<evidence type="ECO:0000256" key="12">
    <source>
        <dbReference type="ARBA" id="ARBA00023012"/>
    </source>
</evidence>
<dbReference type="EC" id="2.7.13.3" evidence="4"/>
<evidence type="ECO:0000259" key="15">
    <source>
        <dbReference type="PROSITE" id="PS50109"/>
    </source>
</evidence>
<dbReference type="SUPFAM" id="SSF47384">
    <property type="entry name" value="Homodimeric domain of signal transducing histidine kinase"/>
    <property type="match status" value="1"/>
</dbReference>
<dbReference type="Pfam" id="PF00512">
    <property type="entry name" value="HisKA"/>
    <property type="match status" value="1"/>
</dbReference>
<dbReference type="Gene3D" id="1.10.287.130">
    <property type="match status" value="1"/>
</dbReference>
<dbReference type="Gene3D" id="3.40.50.620">
    <property type="entry name" value="HUPs"/>
    <property type="match status" value="1"/>
</dbReference>
<keyword evidence="11 14" id="KW-1133">Transmembrane helix</keyword>
<dbReference type="GO" id="GO:0005737">
    <property type="term" value="C:cytoplasm"/>
    <property type="evidence" value="ECO:0007669"/>
    <property type="project" value="UniProtKB-ARBA"/>
</dbReference>
<dbReference type="InterPro" id="IPR005467">
    <property type="entry name" value="His_kinase_dom"/>
</dbReference>
<keyword evidence="7 14" id="KW-0812">Transmembrane</keyword>
<dbReference type="InterPro" id="IPR006016">
    <property type="entry name" value="UspA"/>
</dbReference>
<evidence type="ECO:0000313" key="17">
    <source>
        <dbReference type="Proteomes" id="UP000235598"/>
    </source>
</evidence>